<name>A0A087GZ12_ARAAL</name>
<dbReference type="OrthoDB" id="10536547at2759"/>
<reference evidence="2" key="1">
    <citation type="journal article" date="2015" name="Nat. Plants">
        <title>Genome expansion of Arabis alpina linked with retrotransposition and reduced symmetric DNA methylation.</title>
        <authorList>
            <person name="Willing E.M."/>
            <person name="Rawat V."/>
            <person name="Mandakova T."/>
            <person name="Maumus F."/>
            <person name="James G.V."/>
            <person name="Nordstroem K.J."/>
            <person name="Becker C."/>
            <person name="Warthmann N."/>
            <person name="Chica C."/>
            <person name="Szarzynska B."/>
            <person name="Zytnicki M."/>
            <person name="Albani M.C."/>
            <person name="Kiefer C."/>
            <person name="Bergonzi S."/>
            <person name="Castaings L."/>
            <person name="Mateos J.L."/>
            <person name="Berns M.C."/>
            <person name="Bujdoso N."/>
            <person name="Piofczyk T."/>
            <person name="de Lorenzo L."/>
            <person name="Barrero-Sicilia C."/>
            <person name="Mateos I."/>
            <person name="Piednoel M."/>
            <person name="Hagmann J."/>
            <person name="Chen-Min-Tao R."/>
            <person name="Iglesias-Fernandez R."/>
            <person name="Schuster S.C."/>
            <person name="Alonso-Blanco C."/>
            <person name="Roudier F."/>
            <person name="Carbonero P."/>
            <person name="Paz-Ares J."/>
            <person name="Davis S.J."/>
            <person name="Pecinka A."/>
            <person name="Quesneville H."/>
            <person name="Colot V."/>
            <person name="Lysak M.A."/>
            <person name="Weigel D."/>
            <person name="Coupland G."/>
            <person name="Schneeberger K."/>
        </authorList>
    </citation>
    <scope>NUCLEOTIDE SEQUENCE [LARGE SCALE GENOMIC DNA]</scope>
    <source>
        <strain evidence="2">cv. Pajares</strain>
    </source>
</reference>
<dbReference type="Proteomes" id="UP000029120">
    <property type="component" value="Chromosome 5"/>
</dbReference>
<organism evidence="1 2">
    <name type="scientific">Arabis alpina</name>
    <name type="common">Alpine rock-cress</name>
    <dbReference type="NCBI Taxonomy" id="50452"/>
    <lineage>
        <taxon>Eukaryota</taxon>
        <taxon>Viridiplantae</taxon>
        <taxon>Streptophyta</taxon>
        <taxon>Embryophyta</taxon>
        <taxon>Tracheophyta</taxon>
        <taxon>Spermatophyta</taxon>
        <taxon>Magnoliopsida</taxon>
        <taxon>eudicotyledons</taxon>
        <taxon>Gunneridae</taxon>
        <taxon>Pentapetalae</taxon>
        <taxon>rosids</taxon>
        <taxon>malvids</taxon>
        <taxon>Brassicales</taxon>
        <taxon>Brassicaceae</taxon>
        <taxon>Arabideae</taxon>
        <taxon>Arabis</taxon>
    </lineage>
</organism>
<accession>A0A087GZ12</accession>
<dbReference type="AlphaFoldDB" id="A0A087GZ12"/>
<dbReference type="EMBL" id="CM002873">
    <property type="protein sequence ID" value="KFK35114.1"/>
    <property type="molecule type" value="Genomic_DNA"/>
</dbReference>
<keyword evidence="2" id="KW-1185">Reference proteome</keyword>
<proteinExistence type="predicted"/>
<evidence type="ECO:0000313" key="2">
    <source>
        <dbReference type="Proteomes" id="UP000029120"/>
    </source>
</evidence>
<sequence length="36" mass="3971">MEEKDCDICGVKISDGASQVNEHPFKKSTTFLLGNE</sequence>
<dbReference type="Gramene" id="KFK35114">
    <property type="protein sequence ID" value="KFK35114"/>
    <property type="gene ID" value="AALP_AA5G238000"/>
</dbReference>
<protein>
    <submittedName>
        <fullName evidence="1">Uncharacterized protein</fullName>
    </submittedName>
</protein>
<gene>
    <name evidence="1" type="ordered locus">AALP_Aa5g238000</name>
</gene>
<evidence type="ECO:0000313" key="1">
    <source>
        <dbReference type="EMBL" id="KFK35114.1"/>
    </source>
</evidence>
<feature type="non-terminal residue" evidence="1">
    <location>
        <position position="36"/>
    </location>
</feature>
<dbReference type="eggNOG" id="KOG0838">
    <property type="taxonomic scope" value="Eukaryota"/>
</dbReference>